<dbReference type="Pfam" id="PF13690">
    <property type="entry name" value="CheX"/>
    <property type="match status" value="1"/>
</dbReference>
<sequence>MFKVNFINPFVEAAFEVFEAEVKLNIERGTLSMKTSSTTSQEVNVLIGITGQLHGQVIYGMSNLTAKKLAIKMLGQPVRILNDLAQSAISELGNMITGVAAGKLDTEYANLAVTPPAIVIGTDVLISTIGINRLIVPLKSEFGPVEVSVAFRDEPIPSTINILHAHRNKSEVFI</sequence>
<evidence type="ECO:0000259" key="2">
    <source>
        <dbReference type="Pfam" id="PF13690"/>
    </source>
</evidence>
<comment type="caution">
    <text evidence="3">The sequence shown here is derived from an EMBL/GenBank/DDBJ whole genome shotgun (WGS) entry which is preliminary data.</text>
</comment>
<dbReference type="InterPro" id="IPR028051">
    <property type="entry name" value="CheX-like_dom"/>
</dbReference>
<protein>
    <submittedName>
        <fullName evidence="3">Chemotaxis protein CheX</fullName>
    </submittedName>
</protein>
<proteinExistence type="predicted"/>
<accession>A0A2M7T5N7</accession>
<dbReference type="Proteomes" id="UP000230956">
    <property type="component" value="Unassembled WGS sequence"/>
</dbReference>
<keyword evidence="1" id="KW-0145">Chemotaxis</keyword>
<dbReference type="Gene3D" id="3.40.1550.10">
    <property type="entry name" value="CheC-like"/>
    <property type="match status" value="1"/>
</dbReference>
<dbReference type="AlphaFoldDB" id="A0A2M7T5N7"/>
<dbReference type="InterPro" id="IPR028976">
    <property type="entry name" value="CheC-like_sf"/>
</dbReference>
<dbReference type="EMBL" id="PFNG01000231">
    <property type="protein sequence ID" value="PIZ35644.1"/>
    <property type="molecule type" value="Genomic_DNA"/>
</dbReference>
<dbReference type="RefSeq" id="WP_286678910.1">
    <property type="nucleotide sequence ID" value="NZ_MNXI01000115.1"/>
</dbReference>
<dbReference type="InterPro" id="IPR038756">
    <property type="entry name" value="CheX-like"/>
</dbReference>
<feature type="domain" description="Chemotaxis phosphatase CheX-like" evidence="2">
    <location>
        <begin position="44"/>
        <end position="135"/>
    </location>
</feature>
<name>A0A2M7T5N7_9ACTN</name>
<gene>
    <name evidence="3" type="ORF">COY37_09945</name>
</gene>
<evidence type="ECO:0000313" key="4">
    <source>
        <dbReference type="Proteomes" id="UP000230956"/>
    </source>
</evidence>
<dbReference type="PANTHER" id="PTHR39452:SF1">
    <property type="entry name" value="CHEY-P PHOSPHATASE CHEX"/>
    <property type="match status" value="1"/>
</dbReference>
<reference evidence="4" key="1">
    <citation type="submission" date="2017-09" db="EMBL/GenBank/DDBJ databases">
        <title>Depth-based differentiation of microbial function through sediment-hosted aquifers and enrichment of novel symbionts in the deep terrestrial subsurface.</title>
        <authorList>
            <person name="Probst A.J."/>
            <person name="Ladd B."/>
            <person name="Jarett J.K."/>
            <person name="Geller-Mcgrath D.E."/>
            <person name="Sieber C.M.K."/>
            <person name="Emerson J.B."/>
            <person name="Anantharaman K."/>
            <person name="Thomas B.C."/>
            <person name="Malmstrom R."/>
            <person name="Stieglmeier M."/>
            <person name="Klingl A."/>
            <person name="Woyke T."/>
            <person name="Ryan C.M."/>
            <person name="Banfield J.F."/>
        </authorList>
    </citation>
    <scope>NUCLEOTIDE SEQUENCE [LARGE SCALE GENOMIC DNA]</scope>
</reference>
<dbReference type="CDD" id="cd17906">
    <property type="entry name" value="CheX"/>
    <property type="match status" value="1"/>
</dbReference>
<dbReference type="SUPFAM" id="SSF103039">
    <property type="entry name" value="CheC-like"/>
    <property type="match status" value="1"/>
</dbReference>
<evidence type="ECO:0000256" key="1">
    <source>
        <dbReference type="ARBA" id="ARBA00022500"/>
    </source>
</evidence>
<dbReference type="PANTHER" id="PTHR39452">
    <property type="entry name" value="CHEY-P PHOSPHATASE CHEX"/>
    <property type="match status" value="1"/>
</dbReference>
<dbReference type="GO" id="GO:0006935">
    <property type="term" value="P:chemotaxis"/>
    <property type="evidence" value="ECO:0007669"/>
    <property type="project" value="UniProtKB-KW"/>
</dbReference>
<organism evidence="3 4">
    <name type="scientific">Candidatus Aquicultor secundus</name>
    <dbReference type="NCBI Taxonomy" id="1973895"/>
    <lineage>
        <taxon>Bacteria</taxon>
        <taxon>Bacillati</taxon>
        <taxon>Actinomycetota</taxon>
        <taxon>Candidatus Aquicultoria</taxon>
        <taxon>Candidatus Aquicultorales</taxon>
        <taxon>Candidatus Aquicultoraceae</taxon>
        <taxon>Candidatus Aquicultor</taxon>
    </lineage>
</organism>
<evidence type="ECO:0000313" key="3">
    <source>
        <dbReference type="EMBL" id="PIZ35644.1"/>
    </source>
</evidence>